<feature type="signal peptide" evidence="1">
    <location>
        <begin position="1"/>
        <end position="34"/>
    </location>
</feature>
<dbReference type="AlphaFoldDB" id="A0AAE6RDM2"/>
<proteinExistence type="predicted"/>
<dbReference type="InterPro" id="IPR010727">
    <property type="entry name" value="DUF1302"/>
</dbReference>
<keyword evidence="1" id="KW-0732">Signal</keyword>
<sequence length="561" mass="61978">MKIRKRCTFENRNTLAAAVTMAVSSLVFQGSVQAYTFDTGSDWTTNLDTSLTYNMGWRVDGRDHNIGNALSTAQGEYKFDTGDMVTNRLQALVEFQTVYQNRMGMRLSGSVWKDFAYDDHAETNPNPAYTTAYDNNRYSSRTKKYHMRGAELLDAFVFSNFDVGEVPVYAKLGRLTQQWGNALFFGFSSISYGQHPTDFIKGFSQPGSEVKELFLPRAQALVTAELSPQLSVSAQYFFEYAANRFPEGGTYLAPADMLYEGPDNASFLFGPDFSAGKAYEPKDISNNFGVKVDWSPEWAGGNMGFYFRKLDETQPWALAEFNPQGGGNVHLSYARNVNLYGFSYEKTIGNTSLGFELNHRTNTALASAFTRPDGLALPYREGARGDITNFIANAFVQLGTSPVYDTGVLLAEMTYTHLDKVTENKQYYMGRGYSACNGGGVKQGCATNSAVAVAVLFSPQWLQVFPSIDLSAPISVTYGVAGNPAYAAGSFYAQDSLVYSIGIRADYRQTQSLTLAYQDYYWDHLESVADATPAGKSYAGGNGPYNLNDKGWVSLTYKTSF</sequence>
<organism evidence="2 3">
    <name type="scientific">Pseudomonas monteilii</name>
    <dbReference type="NCBI Taxonomy" id="76759"/>
    <lineage>
        <taxon>Bacteria</taxon>
        <taxon>Pseudomonadati</taxon>
        <taxon>Pseudomonadota</taxon>
        <taxon>Gammaproteobacteria</taxon>
        <taxon>Pseudomonadales</taxon>
        <taxon>Pseudomonadaceae</taxon>
        <taxon>Pseudomonas</taxon>
    </lineage>
</organism>
<dbReference type="RefSeq" id="WP_159266431.1">
    <property type="nucleotide sequence ID" value="NZ_CP040324.1"/>
</dbReference>
<name>A0AAE6RDM2_9PSED</name>
<protein>
    <recommendedName>
        <fullName evidence="4">DUF1302 domain-containing protein</fullName>
    </recommendedName>
</protein>
<evidence type="ECO:0000256" key="1">
    <source>
        <dbReference type="SAM" id="SignalP"/>
    </source>
</evidence>
<evidence type="ECO:0000313" key="3">
    <source>
        <dbReference type="Proteomes" id="UP000464593"/>
    </source>
</evidence>
<gene>
    <name evidence="2" type="ORF">TCK1_3471</name>
</gene>
<reference evidence="2 3" key="1">
    <citation type="submission" date="2019-05" db="EMBL/GenBank/DDBJ databases">
        <title>Complete genome sequence of Pseudomonas Pseudomonas resinovorans.</title>
        <authorList>
            <person name="Chen H.-P."/>
        </authorList>
    </citation>
    <scope>NUCLEOTIDE SEQUENCE [LARGE SCALE GENOMIC DNA]</scope>
    <source>
        <strain evidence="2 3">TCU-CK1</strain>
    </source>
</reference>
<evidence type="ECO:0000313" key="2">
    <source>
        <dbReference type="EMBL" id="QHB28817.1"/>
    </source>
</evidence>
<feature type="chain" id="PRO_5042128294" description="DUF1302 domain-containing protein" evidence="1">
    <location>
        <begin position="35"/>
        <end position="561"/>
    </location>
</feature>
<dbReference type="Pfam" id="PF06980">
    <property type="entry name" value="DUF1302"/>
    <property type="match status" value="1"/>
</dbReference>
<dbReference type="EMBL" id="CP040324">
    <property type="protein sequence ID" value="QHB28817.1"/>
    <property type="molecule type" value="Genomic_DNA"/>
</dbReference>
<dbReference type="Proteomes" id="UP000464593">
    <property type="component" value="Chromosome"/>
</dbReference>
<accession>A0AAE6RDM2</accession>
<evidence type="ECO:0008006" key="4">
    <source>
        <dbReference type="Google" id="ProtNLM"/>
    </source>
</evidence>